<organism evidence="1 2">
    <name type="scientific">Ureibacillus galli</name>
    <dbReference type="NCBI Taxonomy" id="2762222"/>
    <lineage>
        <taxon>Bacteria</taxon>
        <taxon>Bacillati</taxon>
        <taxon>Bacillota</taxon>
        <taxon>Bacilli</taxon>
        <taxon>Bacillales</taxon>
        <taxon>Caryophanaceae</taxon>
        <taxon>Ureibacillus</taxon>
    </lineage>
</organism>
<keyword evidence="2" id="KW-1185">Reference proteome</keyword>
<accession>A0ABR8X8M2</accession>
<evidence type="ECO:0000313" key="2">
    <source>
        <dbReference type="Proteomes" id="UP000640930"/>
    </source>
</evidence>
<dbReference type="EMBL" id="JACSQA010000003">
    <property type="protein sequence ID" value="MBD8025673.1"/>
    <property type="molecule type" value="Genomic_DNA"/>
</dbReference>
<sequence length="61" mass="7119">MYTNKFLIPDWNRMTGIQQWHAKPHTILIKGKAGPQFQMGDQYIGGVEQWYITNLDSLIKP</sequence>
<name>A0ABR8X8M2_9BACL</name>
<evidence type="ECO:0000313" key="1">
    <source>
        <dbReference type="EMBL" id="MBD8025673.1"/>
    </source>
</evidence>
<comment type="caution">
    <text evidence="1">The sequence shown here is derived from an EMBL/GenBank/DDBJ whole genome shotgun (WGS) entry which is preliminary data.</text>
</comment>
<reference evidence="1 2" key="1">
    <citation type="submission" date="2020-08" db="EMBL/GenBank/DDBJ databases">
        <title>A Genomic Blueprint of the Chicken Gut Microbiome.</title>
        <authorList>
            <person name="Gilroy R."/>
            <person name="Ravi A."/>
            <person name="Getino M."/>
            <person name="Pursley I."/>
            <person name="Horton D.L."/>
            <person name="Alikhan N.-F."/>
            <person name="Baker D."/>
            <person name="Gharbi K."/>
            <person name="Hall N."/>
            <person name="Watson M."/>
            <person name="Adriaenssens E.M."/>
            <person name="Foster-Nyarko E."/>
            <person name="Jarju S."/>
            <person name="Secka A."/>
            <person name="Antonio M."/>
            <person name="Oren A."/>
            <person name="Chaudhuri R."/>
            <person name="La Ragione R.M."/>
            <person name="Hildebrand F."/>
            <person name="Pallen M.J."/>
        </authorList>
    </citation>
    <scope>NUCLEOTIDE SEQUENCE [LARGE SCALE GENOMIC DNA]</scope>
    <source>
        <strain evidence="1 2">Re31</strain>
    </source>
</reference>
<dbReference type="Proteomes" id="UP000640930">
    <property type="component" value="Unassembled WGS sequence"/>
</dbReference>
<proteinExistence type="predicted"/>
<protein>
    <submittedName>
        <fullName evidence="1">Uncharacterized protein</fullName>
    </submittedName>
</protein>
<gene>
    <name evidence="1" type="ORF">H9636_03290</name>
</gene>